<keyword evidence="2" id="KW-1185">Reference proteome</keyword>
<evidence type="ECO:0000313" key="1">
    <source>
        <dbReference type="EMBL" id="GCC46754.1"/>
    </source>
</evidence>
<organism evidence="1 2">
    <name type="scientific">Chiloscyllium punctatum</name>
    <name type="common">Brownbanded bambooshark</name>
    <name type="synonym">Hemiscyllium punctatum</name>
    <dbReference type="NCBI Taxonomy" id="137246"/>
    <lineage>
        <taxon>Eukaryota</taxon>
        <taxon>Metazoa</taxon>
        <taxon>Chordata</taxon>
        <taxon>Craniata</taxon>
        <taxon>Vertebrata</taxon>
        <taxon>Chondrichthyes</taxon>
        <taxon>Elasmobranchii</taxon>
        <taxon>Galeomorphii</taxon>
        <taxon>Galeoidea</taxon>
        <taxon>Orectolobiformes</taxon>
        <taxon>Hemiscylliidae</taxon>
        <taxon>Chiloscyllium</taxon>
    </lineage>
</organism>
<dbReference type="Proteomes" id="UP000287033">
    <property type="component" value="Unassembled WGS sequence"/>
</dbReference>
<comment type="caution">
    <text evidence="1">The sequence shown here is derived from an EMBL/GenBank/DDBJ whole genome shotgun (WGS) entry which is preliminary data.</text>
</comment>
<feature type="non-terminal residue" evidence="1">
    <location>
        <position position="234"/>
    </location>
</feature>
<dbReference type="EMBL" id="BEZZ01194363">
    <property type="protein sequence ID" value="GCC46754.1"/>
    <property type="molecule type" value="Genomic_DNA"/>
</dbReference>
<proteinExistence type="predicted"/>
<name>A0A401TVV0_CHIPU</name>
<accession>A0A401TVV0</accession>
<dbReference type="AlphaFoldDB" id="A0A401TVV0"/>
<feature type="non-terminal residue" evidence="1">
    <location>
        <position position="1"/>
    </location>
</feature>
<protein>
    <submittedName>
        <fullName evidence="1">Uncharacterized protein</fullName>
    </submittedName>
</protein>
<gene>
    <name evidence="1" type="ORF">chiPu_0030841</name>
</gene>
<reference evidence="1 2" key="1">
    <citation type="journal article" date="2018" name="Nat. Ecol. Evol.">
        <title>Shark genomes provide insights into elasmobranch evolution and the origin of vertebrates.</title>
        <authorList>
            <person name="Hara Y"/>
            <person name="Yamaguchi K"/>
            <person name="Onimaru K"/>
            <person name="Kadota M"/>
            <person name="Koyanagi M"/>
            <person name="Keeley SD"/>
            <person name="Tatsumi K"/>
            <person name="Tanaka K"/>
            <person name="Motone F"/>
            <person name="Kageyama Y"/>
            <person name="Nozu R"/>
            <person name="Adachi N"/>
            <person name="Nishimura O"/>
            <person name="Nakagawa R"/>
            <person name="Tanegashima C"/>
            <person name="Kiyatake I"/>
            <person name="Matsumoto R"/>
            <person name="Murakumo K"/>
            <person name="Nishida K"/>
            <person name="Terakita A"/>
            <person name="Kuratani S"/>
            <person name="Sato K"/>
            <person name="Hyodo S Kuraku.S."/>
        </authorList>
    </citation>
    <scope>NUCLEOTIDE SEQUENCE [LARGE SCALE GENOMIC DNA]</scope>
</reference>
<sequence length="234" mass="23966">DVGHRDGADIVAVVADADTGRGRGIDVDAGDGVARGAEQVDAVVSAGDLDDRIGAGTDIGGDRCAGHRIGELQRMAAADQIDAVGETDAVGFAVGAGAVFEHDVVACACRIRRVEGRDRGVRVGLGAEVVARGGRVVDVEHMRDDADVETLRSRRERAAGAGVVVVVDIQRNGVRAGETAVAVVVQRCQRGVELRDRAGERNAVAAVVGGTGKAGGVEDQRAVVGRDRCGFIAA</sequence>
<evidence type="ECO:0000313" key="2">
    <source>
        <dbReference type="Proteomes" id="UP000287033"/>
    </source>
</evidence>